<sequence>MVTKPAKPTEASIAIARIETLLAERDCVFVAIDGPCTSGKTTFAAMLNRRFGGNVLHMDDFFLRPEQRTPERFAEPGGNVDRERFETEVLAPLAAGQAAQYRPWDCHTGDFAVAYAVEPAQLTIVEGSYSMHPALRGYYDCMICLAVDPAEQLRRLERRNPRMLQRFVDEWIPLENRYFEATNIQAVADLLVDTALPDGGSVVEPANT</sequence>
<dbReference type="Proteomes" id="UP000193179">
    <property type="component" value="Chromosome"/>
</dbReference>
<reference evidence="1" key="2">
    <citation type="submission" date="2023-09" db="EMBL/GenBank/DDBJ databases">
        <title>Ecological and genomic based identification of the Bifidobacterium adolescentis prototype of the healthy human gut microbiota.</title>
        <authorList>
            <person name="Lugli G.A."/>
            <person name="Argentini C."/>
            <person name="Tarracchini C."/>
            <person name="Fontana F."/>
            <person name="Alessandri G."/>
            <person name="Mancabelli L."/>
            <person name="Milani C."/>
            <person name="Turroni F."/>
            <person name="Ventura M."/>
        </authorList>
    </citation>
    <scope>NUCLEOTIDE SEQUENCE</scope>
    <source>
        <strain evidence="1">703B</strain>
    </source>
</reference>
<gene>
    <name evidence="1" type="ORF">B0703_03345</name>
</gene>
<proteinExistence type="predicted"/>
<dbReference type="InterPro" id="IPR027417">
    <property type="entry name" value="P-loop_NTPase"/>
</dbReference>
<organism evidence="1 2">
    <name type="scientific">Bifidobacterium adolescentis</name>
    <dbReference type="NCBI Taxonomy" id="1680"/>
    <lineage>
        <taxon>Bacteria</taxon>
        <taxon>Bacillati</taxon>
        <taxon>Actinomycetota</taxon>
        <taxon>Actinomycetes</taxon>
        <taxon>Bifidobacteriales</taxon>
        <taxon>Bifidobacteriaceae</taxon>
        <taxon>Bifidobacterium</taxon>
    </lineage>
</organism>
<dbReference type="SUPFAM" id="SSF52540">
    <property type="entry name" value="P-loop containing nucleoside triphosphate hydrolases"/>
    <property type="match status" value="1"/>
</dbReference>
<protein>
    <submittedName>
        <fullName evidence="1">Phosphoribulokinase</fullName>
    </submittedName>
</protein>
<dbReference type="EMBL" id="CP133648">
    <property type="protein sequence ID" value="WNE85965.1"/>
    <property type="molecule type" value="Genomic_DNA"/>
</dbReference>
<evidence type="ECO:0000313" key="1">
    <source>
        <dbReference type="EMBL" id="WNE85965.1"/>
    </source>
</evidence>
<evidence type="ECO:0000313" key="2">
    <source>
        <dbReference type="Proteomes" id="UP000193179"/>
    </source>
</evidence>
<reference evidence="1" key="1">
    <citation type="journal article" date="2016" name="Sci. Rep.">
        <title>Evaluation of genetic diversity among strains of the human gut commensal Bifidobacterium adolescentis.</title>
        <authorList>
            <person name="Duranti S."/>
            <person name="Milani C."/>
            <person name="Lugli G.A."/>
            <person name="Mancabelli L."/>
            <person name="Turroni F."/>
            <person name="Ferrario C."/>
            <person name="Mangifesta M."/>
            <person name="Viappiani A."/>
            <person name="Sanchez B."/>
            <person name="Margolles A."/>
            <person name="van Sinderen D."/>
            <person name="Ventura M."/>
        </authorList>
    </citation>
    <scope>NUCLEOTIDE SEQUENCE</scope>
    <source>
        <strain evidence="1">703B</strain>
    </source>
</reference>
<name>A0AAF0VDX9_BIFAD</name>
<dbReference type="AlphaFoldDB" id="A0AAF0VDX9"/>
<accession>A0AAF0VDX9</accession>
<dbReference type="RefSeq" id="WP_085345916.1">
    <property type="nucleotide sequence ID" value="NZ_CP133648.1"/>
</dbReference>
<dbReference type="Gene3D" id="3.40.50.300">
    <property type="entry name" value="P-loop containing nucleotide triphosphate hydrolases"/>
    <property type="match status" value="1"/>
</dbReference>